<evidence type="ECO:0000256" key="5">
    <source>
        <dbReference type="ARBA" id="ARBA00022692"/>
    </source>
</evidence>
<dbReference type="AlphaFoldDB" id="D3F4G8"/>
<keyword evidence="4" id="KW-1003">Cell membrane</keyword>
<dbReference type="PANTHER" id="PTHR43163">
    <property type="entry name" value="DIPEPTIDE TRANSPORT SYSTEM PERMEASE PROTEIN DPPB-RELATED"/>
    <property type="match status" value="1"/>
</dbReference>
<dbReference type="SUPFAM" id="SSF161098">
    <property type="entry name" value="MetI-like"/>
    <property type="match status" value="1"/>
</dbReference>
<dbReference type="OrthoDB" id="9778910at2"/>
<keyword evidence="7 10" id="KW-0472">Membrane</keyword>
<protein>
    <recommendedName>
        <fullName evidence="9">Glutathione transport system permease protein GsiC</fullName>
    </recommendedName>
</protein>
<evidence type="ECO:0000256" key="10">
    <source>
        <dbReference type="RuleBase" id="RU363032"/>
    </source>
</evidence>
<reference evidence="13" key="2">
    <citation type="submission" date="2010-01" db="EMBL/GenBank/DDBJ databases">
        <title>The complete genome of Conexibacter woesei DSM 14684.</title>
        <authorList>
            <consortium name="US DOE Joint Genome Institute (JGI-PGF)"/>
            <person name="Lucas S."/>
            <person name="Copeland A."/>
            <person name="Lapidus A."/>
            <person name="Glavina del Rio T."/>
            <person name="Dalin E."/>
            <person name="Tice H."/>
            <person name="Bruce D."/>
            <person name="Goodwin L."/>
            <person name="Pitluck S."/>
            <person name="Kyrpides N."/>
            <person name="Mavromatis K."/>
            <person name="Ivanova N."/>
            <person name="Mikhailova N."/>
            <person name="Chertkov O."/>
            <person name="Brettin T."/>
            <person name="Detter J.C."/>
            <person name="Han C."/>
            <person name="Larimer F."/>
            <person name="Land M."/>
            <person name="Hauser L."/>
            <person name="Markowitz V."/>
            <person name="Cheng J.-F."/>
            <person name="Hugenholtz P."/>
            <person name="Woyke T."/>
            <person name="Wu D."/>
            <person name="Pukall R."/>
            <person name="Steenblock K."/>
            <person name="Schneider S."/>
            <person name="Klenk H.-P."/>
            <person name="Eisen J.A."/>
        </authorList>
    </citation>
    <scope>NUCLEOTIDE SEQUENCE [LARGE SCALE GENOMIC DNA]</scope>
    <source>
        <strain evidence="13">DSM 14684 / CIP 108061 / JCM 11494 / NBRC 100937 / ID131577</strain>
    </source>
</reference>
<dbReference type="Gene3D" id="1.10.3720.10">
    <property type="entry name" value="MetI-like"/>
    <property type="match status" value="1"/>
</dbReference>
<dbReference type="GO" id="GO:0055085">
    <property type="term" value="P:transmembrane transport"/>
    <property type="evidence" value="ECO:0007669"/>
    <property type="project" value="InterPro"/>
</dbReference>
<evidence type="ECO:0000256" key="8">
    <source>
        <dbReference type="ARBA" id="ARBA00037215"/>
    </source>
</evidence>
<keyword evidence="3 10" id="KW-0813">Transport</keyword>
<dbReference type="eggNOG" id="COG0601">
    <property type="taxonomic scope" value="Bacteria"/>
</dbReference>
<feature type="transmembrane region" description="Helical" evidence="10">
    <location>
        <begin position="142"/>
        <end position="163"/>
    </location>
</feature>
<proteinExistence type="inferred from homology"/>
<dbReference type="HOGENOM" id="CLU_036879_0_1_11"/>
<evidence type="ECO:0000256" key="9">
    <source>
        <dbReference type="ARBA" id="ARBA00041107"/>
    </source>
</evidence>
<name>D3F4G8_CONWI</name>
<evidence type="ECO:0000256" key="3">
    <source>
        <dbReference type="ARBA" id="ARBA00022448"/>
    </source>
</evidence>
<comment type="similarity">
    <text evidence="2 10">Belongs to the binding-protein-dependent transport system permease family.</text>
</comment>
<dbReference type="InterPro" id="IPR045621">
    <property type="entry name" value="BPD_transp_1_N"/>
</dbReference>
<feature type="transmembrane region" description="Helical" evidence="10">
    <location>
        <begin position="286"/>
        <end position="312"/>
    </location>
</feature>
<keyword evidence="6 10" id="KW-1133">Transmembrane helix</keyword>
<dbReference type="CDD" id="cd06261">
    <property type="entry name" value="TM_PBP2"/>
    <property type="match status" value="1"/>
</dbReference>
<feature type="transmembrane region" description="Helical" evidence="10">
    <location>
        <begin position="183"/>
        <end position="202"/>
    </location>
</feature>
<dbReference type="RefSeq" id="WP_012933591.1">
    <property type="nucleotide sequence ID" value="NC_013739.1"/>
</dbReference>
<dbReference type="Pfam" id="PF19300">
    <property type="entry name" value="BPD_transp_1_N"/>
    <property type="match status" value="1"/>
</dbReference>
<dbReference type="InterPro" id="IPR000515">
    <property type="entry name" value="MetI-like"/>
</dbReference>
<reference evidence="12 13" key="1">
    <citation type="journal article" date="2010" name="Stand. Genomic Sci.">
        <title>Complete genome sequence of Conexibacter woesei type strain (ID131577).</title>
        <authorList>
            <person name="Pukall R."/>
            <person name="Lapidus A."/>
            <person name="Glavina Del Rio T."/>
            <person name="Copeland A."/>
            <person name="Tice H."/>
            <person name="Cheng J.-F."/>
            <person name="Lucas S."/>
            <person name="Chen F."/>
            <person name="Nolan M."/>
            <person name="Bruce D."/>
            <person name="Goodwin L."/>
            <person name="Pitluck S."/>
            <person name="Mavromatis K."/>
            <person name="Ivanova N."/>
            <person name="Ovchinnikova G."/>
            <person name="Pati A."/>
            <person name="Chen A."/>
            <person name="Palaniappan K."/>
            <person name="Land M."/>
            <person name="Hauser L."/>
            <person name="Chang Y.-J."/>
            <person name="Jeffries C.D."/>
            <person name="Chain P."/>
            <person name="Meincke L."/>
            <person name="Sims D."/>
            <person name="Brettin T."/>
            <person name="Detter J.C."/>
            <person name="Rohde M."/>
            <person name="Goeker M."/>
            <person name="Bristow J."/>
            <person name="Eisen J.A."/>
            <person name="Markowitz V."/>
            <person name="Kyrpides N.C."/>
            <person name="Klenk H.-P."/>
            <person name="Hugenholtz P."/>
        </authorList>
    </citation>
    <scope>NUCLEOTIDE SEQUENCE [LARGE SCALE GENOMIC DNA]</scope>
    <source>
        <strain evidence="13">DSM 14684 / CIP 108061 / JCM 11494 / NBRC 100937 / ID131577</strain>
    </source>
</reference>
<evidence type="ECO:0000313" key="12">
    <source>
        <dbReference type="EMBL" id="ADB50540.1"/>
    </source>
</evidence>
<comment type="subcellular location">
    <subcellularLocation>
        <location evidence="1 10">Cell membrane</location>
        <topology evidence="1 10">Multi-pass membrane protein</topology>
    </subcellularLocation>
</comment>
<evidence type="ECO:0000256" key="2">
    <source>
        <dbReference type="ARBA" id="ARBA00009306"/>
    </source>
</evidence>
<evidence type="ECO:0000256" key="1">
    <source>
        <dbReference type="ARBA" id="ARBA00004651"/>
    </source>
</evidence>
<evidence type="ECO:0000256" key="4">
    <source>
        <dbReference type="ARBA" id="ARBA00022475"/>
    </source>
</evidence>
<dbReference type="PANTHER" id="PTHR43163:SF5">
    <property type="entry name" value="GLUTATHIONE TRANSPORT SYSTEM PERMEASE PROTEIN GSIC"/>
    <property type="match status" value="1"/>
</dbReference>
<feature type="transmembrane region" description="Helical" evidence="10">
    <location>
        <begin position="241"/>
        <end position="266"/>
    </location>
</feature>
<feature type="transmembrane region" description="Helical" evidence="10">
    <location>
        <begin position="109"/>
        <end position="130"/>
    </location>
</feature>
<feature type="domain" description="ABC transmembrane type-1" evidence="11">
    <location>
        <begin position="103"/>
        <end position="305"/>
    </location>
</feature>
<comment type="function">
    <text evidence="8">Part of the ABC transporter complex GsiABCD involved in glutathione import. Probably responsible for the translocation of the substrate across the membrane.</text>
</comment>
<keyword evidence="13" id="KW-1185">Reference proteome</keyword>
<feature type="transmembrane region" description="Helical" evidence="10">
    <location>
        <begin position="12"/>
        <end position="32"/>
    </location>
</feature>
<accession>D3F4G8</accession>
<dbReference type="GO" id="GO:0005886">
    <property type="term" value="C:plasma membrane"/>
    <property type="evidence" value="ECO:0007669"/>
    <property type="project" value="UniProtKB-SubCell"/>
</dbReference>
<evidence type="ECO:0000256" key="6">
    <source>
        <dbReference type="ARBA" id="ARBA00022989"/>
    </source>
</evidence>
<dbReference type="EMBL" id="CP001854">
    <property type="protein sequence ID" value="ADB50540.1"/>
    <property type="molecule type" value="Genomic_DNA"/>
</dbReference>
<dbReference type="Proteomes" id="UP000008229">
    <property type="component" value="Chromosome"/>
</dbReference>
<sequence>MGRAELARFALKRLITSILAVVAISVLVFSLIQLAPGSPEHAVGIASPQNATPAFFAQLRAHYGLDEPVPLQLARFLGNAGQLDFGVSYRTNEDALPLVVERLGVTGPLFVMSALFALACGLLLAGVAAYRSGTALDRASQNAAIFMLSAPAFAVGTLLLYWFAVSLGWFPVLGEGSGVGGRLWHLTLPALTLGLTGVAVVFKNLRPQLIGILEQDYVTFARARGFSPATLLRAFVLRNALVTLITTTSVMLVGFISTAVVVEITFGLDGIGSLLADSILQQDIPVVQATTFLIALFVIAVNFVTDLLYFVADPRIRAEEGRA</sequence>
<dbReference type="STRING" id="469383.Cwoe_2115"/>
<evidence type="ECO:0000313" key="13">
    <source>
        <dbReference type="Proteomes" id="UP000008229"/>
    </source>
</evidence>
<evidence type="ECO:0000259" key="11">
    <source>
        <dbReference type="PROSITE" id="PS50928"/>
    </source>
</evidence>
<dbReference type="KEGG" id="cwo:Cwoe_2115"/>
<dbReference type="InterPro" id="IPR035906">
    <property type="entry name" value="MetI-like_sf"/>
</dbReference>
<dbReference type="PROSITE" id="PS50928">
    <property type="entry name" value="ABC_TM1"/>
    <property type="match status" value="1"/>
</dbReference>
<evidence type="ECO:0000256" key="7">
    <source>
        <dbReference type="ARBA" id="ARBA00023136"/>
    </source>
</evidence>
<gene>
    <name evidence="12" type="ordered locus">Cwoe_2115</name>
</gene>
<keyword evidence="5 10" id="KW-0812">Transmembrane</keyword>
<dbReference type="Pfam" id="PF00528">
    <property type="entry name" value="BPD_transp_1"/>
    <property type="match status" value="1"/>
</dbReference>
<organism evidence="12 13">
    <name type="scientific">Conexibacter woesei (strain DSM 14684 / CCUG 47730 / CIP 108061 / JCM 11494 / NBRC 100937 / ID131577)</name>
    <dbReference type="NCBI Taxonomy" id="469383"/>
    <lineage>
        <taxon>Bacteria</taxon>
        <taxon>Bacillati</taxon>
        <taxon>Actinomycetota</taxon>
        <taxon>Thermoleophilia</taxon>
        <taxon>Solirubrobacterales</taxon>
        <taxon>Conexibacteraceae</taxon>
        <taxon>Conexibacter</taxon>
    </lineage>
</organism>